<evidence type="ECO:0000313" key="4">
    <source>
        <dbReference type="Proteomes" id="UP000239047"/>
    </source>
</evidence>
<dbReference type="AlphaFoldDB" id="A0A2S5G837"/>
<dbReference type="InterPro" id="IPR037523">
    <property type="entry name" value="VOC_core"/>
</dbReference>
<keyword evidence="3" id="KW-0456">Lyase</keyword>
<evidence type="ECO:0000256" key="1">
    <source>
        <dbReference type="ARBA" id="ARBA00022723"/>
    </source>
</evidence>
<dbReference type="SUPFAM" id="SSF54593">
    <property type="entry name" value="Glyoxalase/Bleomycin resistance protein/Dihydroxybiphenyl dioxygenase"/>
    <property type="match status" value="1"/>
</dbReference>
<dbReference type="Gene3D" id="3.10.180.10">
    <property type="entry name" value="2,3-Dihydroxybiphenyl 1,2-Dioxygenase, domain 1"/>
    <property type="match status" value="1"/>
</dbReference>
<proteinExistence type="predicted"/>
<dbReference type="RefSeq" id="WP_104059334.1">
    <property type="nucleotide sequence ID" value="NZ_PREZ01000007.1"/>
</dbReference>
<dbReference type="GO" id="GO:0004493">
    <property type="term" value="F:methylmalonyl-CoA epimerase activity"/>
    <property type="evidence" value="ECO:0007669"/>
    <property type="project" value="TreeGrafter"/>
</dbReference>
<keyword evidence="4" id="KW-1185">Reference proteome</keyword>
<protein>
    <submittedName>
        <fullName evidence="3">Lactoylglutathione lyase</fullName>
    </submittedName>
</protein>
<dbReference type="PANTHER" id="PTHR43048">
    <property type="entry name" value="METHYLMALONYL-COA EPIMERASE"/>
    <property type="match status" value="1"/>
</dbReference>
<evidence type="ECO:0000259" key="2">
    <source>
        <dbReference type="PROSITE" id="PS51819"/>
    </source>
</evidence>
<keyword evidence="1" id="KW-0479">Metal-binding</keyword>
<accession>A0A2S5G837</accession>
<dbReference type="Pfam" id="PF13669">
    <property type="entry name" value="Glyoxalase_4"/>
    <property type="match status" value="1"/>
</dbReference>
<dbReference type="GO" id="GO:0046872">
    <property type="term" value="F:metal ion binding"/>
    <property type="evidence" value="ECO:0007669"/>
    <property type="project" value="UniProtKB-KW"/>
</dbReference>
<dbReference type="PROSITE" id="PS51819">
    <property type="entry name" value="VOC"/>
    <property type="match status" value="1"/>
</dbReference>
<comment type="caution">
    <text evidence="3">The sequence shown here is derived from an EMBL/GenBank/DDBJ whole genome shotgun (WGS) entry which is preliminary data.</text>
</comment>
<reference evidence="3 4" key="1">
    <citation type="submission" date="2018-02" db="EMBL/GenBank/DDBJ databases">
        <title>Jeotgalibacillus proteolyticum sp. nov. a protease producing bacterium isolated from ocean sediments of Laizhou Bay.</title>
        <authorList>
            <person name="Li Y."/>
        </authorList>
    </citation>
    <scope>NUCLEOTIDE SEQUENCE [LARGE SCALE GENOMIC DNA]</scope>
    <source>
        <strain evidence="3 4">22-7</strain>
    </source>
</reference>
<gene>
    <name evidence="3" type="ORF">C4B60_17545</name>
</gene>
<name>A0A2S5G837_9BACL</name>
<dbReference type="OrthoDB" id="9788468at2"/>
<dbReference type="Proteomes" id="UP000239047">
    <property type="component" value="Unassembled WGS sequence"/>
</dbReference>
<dbReference type="InterPro" id="IPR051785">
    <property type="entry name" value="MMCE/EMCE_epimerase"/>
</dbReference>
<dbReference type="PANTHER" id="PTHR43048:SF3">
    <property type="entry name" value="METHYLMALONYL-COA EPIMERASE, MITOCHONDRIAL"/>
    <property type="match status" value="1"/>
</dbReference>
<dbReference type="EMBL" id="PREZ01000007">
    <property type="protein sequence ID" value="PPA69115.1"/>
    <property type="molecule type" value="Genomic_DNA"/>
</dbReference>
<dbReference type="GO" id="GO:0046491">
    <property type="term" value="P:L-methylmalonyl-CoA metabolic process"/>
    <property type="evidence" value="ECO:0007669"/>
    <property type="project" value="TreeGrafter"/>
</dbReference>
<evidence type="ECO:0000313" key="3">
    <source>
        <dbReference type="EMBL" id="PPA69115.1"/>
    </source>
</evidence>
<feature type="domain" description="VOC" evidence="2">
    <location>
        <begin position="9"/>
        <end position="148"/>
    </location>
</feature>
<dbReference type="GO" id="GO:0016829">
    <property type="term" value="F:lyase activity"/>
    <property type="evidence" value="ECO:0007669"/>
    <property type="project" value="UniProtKB-KW"/>
</dbReference>
<organism evidence="3 4">
    <name type="scientific">Jeotgalibacillus proteolyticus</name>
    <dbReference type="NCBI Taxonomy" id="2082395"/>
    <lineage>
        <taxon>Bacteria</taxon>
        <taxon>Bacillati</taxon>
        <taxon>Bacillota</taxon>
        <taxon>Bacilli</taxon>
        <taxon>Bacillales</taxon>
        <taxon>Caryophanaceae</taxon>
        <taxon>Jeotgalibacillus</taxon>
    </lineage>
</organism>
<dbReference type="InterPro" id="IPR029068">
    <property type="entry name" value="Glyas_Bleomycin-R_OHBP_Dase"/>
</dbReference>
<sequence length="150" mass="17227">MKQVVNSNKIAQIGIVVHDIERTSQAYADFFGMEKPDVVWTDGFDKAETEYREEPTDARARLVYFNMGSVQLELIQPNGEQSIWQEFLDNHGEGVQHIGLATDKIDERVRDMDKEGIPLLQKGKYAGDKYAYVDTNEELKVIFELLENKN</sequence>